<dbReference type="EMBL" id="JAJJMB010001820">
    <property type="protein sequence ID" value="KAI3954972.1"/>
    <property type="molecule type" value="Genomic_DNA"/>
</dbReference>
<dbReference type="SUPFAM" id="SSF52047">
    <property type="entry name" value="RNI-like"/>
    <property type="match status" value="1"/>
</dbReference>
<comment type="caution">
    <text evidence="3">The sequence shown here is derived from an EMBL/GenBank/DDBJ whole genome shotgun (WGS) entry which is preliminary data.</text>
</comment>
<gene>
    <name evidence="3" type="ORF">MKW98_004975</name>
</gene>
<dbReference type="PANTHER" id="PTHR31900">
    <property type="entry name" value="F-BOX/RNI SUPERFAMILY PROTEIN-RELATED"/>
    <property type="match status" value="1"/>
</dbReference>
<dbReference type="Pfam" id="PF08387">
    <property type="entry name" value="FBD"/>
    <property type="match status" value="1"/>
</dbReference>
<dbReference type="SMART" id="SM00579">
    <property type="entry name" value="FBD"/>
    <property type="match status" value="1"/>
</dbReference>
<feature type="domain" description="FBD" evidence="2">
    <location>
        <begin position="207"/>
        <end position="283"/>
    </location>
</feature>
<evidence type="ECO:0000313" key="4">
    <source>
        <dbReference type="Proteomes" id="UP001202328"/>
    </source>
</evidence>
<reference evidence="3" key="1">
    <citation type="submission" date="2022-04" db="EMBL/GenBank/DDBJ databases">
        <title>A functionally conserved STORR gene fusion in Papaver species that diverged 16.8 million years ago.</title>
        <authorList>
            <person name="Catania T."/>
        </authorList>
    </citation>
    <scope>NUCLEOTIDE SEQUENCE</scope>
    <source>
        <strain evidence="3">S-188037</strain>
    </source>
</reference>
<dbReference type="AlphaFoldDB" id="A0AAD4XX23"/>
<sequence length="286" mass="31953">MRNFCISIPTLKQLSISNWCGAEESYSRLHVLKIDAPRLVTFSCWSYVPKEIFLSSTLALVEATVHVSADEKGISRLLRALAHVKCLTVYDCTLQAIYSTYGLSNNLLKLHNVKMLKISRALTSDQGLIALLKAVPNLESLVFDGRIDDELEDSDKDDGDDDHDADSVQGDNNQDNEDEGDVSDTALCGSCNECGDDSWALDIVTTGCLLPHLKSVCFQHFVGNPRAMKWVRLILRDAKALQMMAIIYYDTHLCYVNVKSKKELMEEMPTFPRASPSCVIKFCCKD</sequence>
<dbReference type="PANTHER" id="PTHR31900:SF30">
    <property type="entry name" value="SUPERFAMILY PROTEIN, PUTATIVE-RELATED"/>
    <property type="match status" value="1"/>
</dbReference>
<feature type="compositionally biased region" description="Acidic residues" evidence="1">
    <location>
        <begin position="150"/>
        <end position="164"/>
    </location>
</feature>
<evidence type="ECO:0000259" key="2">
    <source>
        <dbReference type="SMART" id="SM00579"/>
    </source>
</evidence>
<dbReference type="InterPro" id="IPR050232">
    <property type="entry name" value="FBL13/AtMIF1-like"/>
</dbReference>
<protein>
    <recommendedName>
        <fullName evidence="2">FBD domain-containing protein</fullName>
    </recommendedName>
</protein>
<evidence type="ECO:0000313" key="3">
    <source>
        <dbReference type="EMBL" id="KAI3954972.1"/>
    </source>
</evidence>
<organism evidence="3 4">
    <name type="scientific">Papaver atlanticum</name>
    <dbReference type="NCBI Taxonomy" id="357466"/>
    <lineage>
        <taxon>Eukaryota</taxon>
        <taxon>Viridiplantae</taxon>
        <taxon>Streptophyta</taxon>
        <taxon>Embryophyta</taxon>
        <taxon>Tracheophyta</taxon>
        <taxon>Spermatophyta</taxon>
        <taxon>Magnoliopsida</taxon>
        <taxon>Ranunculales</taxon>
        <taxon>Papaveraceae</taxon>
        <taxon>Papaveroideae</taxon>
        <taxon>Papaver</taxon>
    </lineage>
</organism>
<dbReference type="Proteomes" id="UP001202328">
    <property type="component" value="Unassembled WGS sequence"/>
</dbReference>
<feature type="region of interest" description="Disordered" evidence="1">
    <location>
        <begin position="150"/>
        <end position="181"/>
    </location>
</feature>
<accession>A0AAD4XX23</accession>
<dbReference type="Gene3D" id="3.80.10.10">
    <property type="entry name" value="Ribonuclease Inhibitor"/>
    <property type="match status" value="1"/>
</dbReference>
<keyword evidence="4" id="KW-1185">Reference proteome</keyword>
<dbReference type="InterPro" id="IPR006566">
    <property type="entry name" value="FBD"/>
</dbReference>
<proteinExistence type="predicted"/>
<dbReference type="InterPro" id="IPR032675">
    <property type="entry name" value="LRR_dom_sf"/>
</dbReference>
<name>A0AAD4XX23_9MAGN</name>
<evidence type="ECO:0000256" key="1">
    <source>
        <dbReference type="SAM" id="MobiDB-lite"/>
    </source>
</evidence>